<keyword evidence="3" id="KW-1185">Reference proteome</keyword>
<comment type="caution">
    <text evidence="2">The sequence shown here is derived from an EMBL/GenBank/DDBJ whole genome shotgun (WGS) entry which is preliminary data.</text>
</comment>
<dbReference type="InterPro" id="IPR011009">
    <property type="entry name" value="Kinase-like_dom_sf"/>
</dbReference>
<name>A0AAV0WRW2_9HEMI</name>
<dbReference type="PROSITE" id="PS00107">
    <property type="entry name" value="PROTEIN_KINASE_ATP"/>
    <property type="match status" value="1"/>
</dbReference>
<feature type="binding site" evidence="1">
    <location>
        <position position="90"/>
    </location>
    <ligand>
        <name>ATP</name>
        <dbReference type="ChEBI" id="CHEBI:30616"/>
    </ligand>
</feature>
<accession>A0AAV0WRW2</accession>
<dbReference type="EMBL" id="CARXXK010000002">
    <property type="protein sequence ID" value="CAI6358724.1"/>
    <property type="molecule type" value="Genomic_DNA"/>
</dbReference>
<evidence type="ECO:0008006" key="4">
    <source>
        <dbReference type="Google" id="ProtNLM"/>
    </source>
</evidence>
<keyword evidence="1" id="KW-0067">ATP-binding</keyword>
<dbReference type="AlphaFoldDB" id="A0AAV0WRW2"/>
<reference evidence="2 3" key="1">
    <citation type="submission" date="2023-01" db="EMBL/GenBank/DDBJ databases">
        <authorList>
            <person name="Whitehead M."/>
        </authorList>
    </citation>
    <scope>NUCLEOTIDE SEQUENCE [LARGE SCALE GENOMIC DNA]</scope>
</reference>
<proteinExistence type="predicted"/>
<evidence type="ECO:0000256" key="1">
    <source>
        <dbReference type="PROSITE-ProRule" id="PRU10141"/>
    </source>
</evidence>
<evidence type="ECO:0000313" key="2">
    <source>
        <dbReference type="EMBL" id="CAI6358724.1"/>
    </source>
</evidence>
<organism evidence="2 3">
    <name type="scientific">Macrosiphum euphorbiae</name>
    <name type="common">potato aphid</name>
    <dbReference type="NCBI Taxonomy" id="13131"/>
    <lineage>
        <taxon>Eukaryota</taxon>
        <taxon>Metazoa</taxon>
        <taxon>Ecdysozoa</taxon>
        <taxon>Arthropoda</taxon>
        <taxon>Hexapoda</taxon>
        <taxon>Insecta</taxon>
        <taxon>Pterygota</taxon>
        <taxon>Neoptera</taxon>
        <taxon>Paraneoptera</taxon>
        <taxon>Hemiptera</taxon>
        <taxon>Sternorrhyncha</taxon>
        <taxon>Aphidomorpha</taxon>
        <taxon>Aphidoidea</taxon>
        <taxon>Aphididae</taxon>
        <taxon>Macrosiphini</taxon>
        <taxon>Macrosiphum</taxon>
    </lineage>
</organism>
<keyword evidence="1" id="KW-0547">Nucleotide-binding</keyword>
<protein>
    <recommendedName>
        <fullName evidence="4">Protein kinase domain-containing protein</fullName>
    </recommendedName>
</protein>
<sequence>MSSGSIKNKKSVEYGITTPHDNSCILEDINKIQEYLECSKINFENRLKEQPMKESEIGDFIFHKTIGLGAFGRVMLVNHKSKPEQFLAMKVRNGKAIL</sequence>
<dbReference type="InterPro" id="IPR017441">
    <property type="entry name" value="Protein_kinase_ATP_BS"/>
</dbReference>
<evidence type="ECO:0000313" key="3">
    <source>
        <dbReference type="Proteomes" id="UP001160148"/>
    </source>
</evidence>
<dbReference type="Gene3D" id="3.30.200.20">
    <property type="entry name" value="Phosphorylase Kinase, domain 1"/>
    <property type="match status" value="1"/>
</dbReference>
<dbReference type="GO" id="GO:0005524">
    <property type="term" value="F:ATP binding"/>
    <property type="evidence" value="ECO:0007669"/>
    <property type="project" value="UniProtKB-UniRule"/>
</dbReference>
<gene>
    <name evidence="2" type="ORF">MEUPH1_LOCUS14212</name>
</gene>
<dbReference type="Proteomes" id="UP001160148">
    <property type="component" value="Unassembled WGS sequence"/>
</dbReference>
<dbReference type="SUPFAM" id="SSF56112">
    <property type="entry name" value="Protein kinase-like (PK-like)"/>
    <property type="match status" value="1"/>
</dbReference>